<organism evidence="1 2">
    <name type="scientific">Candida viswanathii</name>
    <dbReference type="NCBI Taxonomy" id="5486"/>
    <lineage>
        <taxon>Eukaryota</taxon>
        <taxon>Fungi</taxon>
        <taxon>Dikarya</taxon>
        <taxon>Ascomycota</taxon>
        <taxon>Saccharomycotina</taxon>
        <taxon>Pichiomycetes</taxon>
        <taxon>Debaryomycetaceae</taxon>
        <taxon>Candida/Lodderomyces clade</taxon>
        <taxon>Candida</taxon>
    </lineage>
</organism>
<name>A0A367XS97_9ASCO</name>
<dbReference type="EMBL" id="QLNQ01000029">
    <property type="protein sequence ID" value="RCK56503.1"/>
    <property type="molecule type" value="Genomic_DNA"/>
</dbReference>
<evidence type="ECO:0000313" key="1">
    <source>
        <dbReference type="EMBL" id="RCK56503.1"/>
    </source>
</evidence>
<comment type="caution">
    <text evidence="1">The sequence shown here is derived from an EMBL/GenBank/DDBJ whole genome shotgun (WGS) entry which is preliminary data.</text>
</comment>
<proteinExistence type="predicted"/>
<keyword evidence="2" id="KW-1185">Reference proteome</keyword>
<sequence length="68" mass="7727">MPSSIITSEDQESQEQQQILLELSMILSTVQQINSNLVKLIEVSKDPNNTQTIRANINTLNDLMDKLR</sequence>
<dbReference type="Proteomes" id="UP000253472">
    <property type="component" value="Unassembled WGS sequence"/>
</dbReference>
<gene>
    <name evidence="1" type="ORF">Cantr_06021</name>
</gene>
<dbReference type="AlphaFoldDB" id="A0A367XS97"/>
<protein>
    <submittedName>
        <fullName evidence="1">Uncharacterized protein</fullName>
    </submittedName>
</protein>
<evidence type="ECO:0000313" key="2">
    <source>
        <dbReference type="Proteomes" id="UP000253472"/>
    </source>
</evidence>
<accession>A0A367XS97</accession>
<reference evidence="1 2" key="1">
    <citation type="submission" date="2018-06" db="EMBL/GenBank/DDBJ databases">
        <title>Whole genome sequencing of Candida tropicalis (genome annotated by CSBL at Korea University).</title>
        <authorList>
            <person name="Ahn J."/>
        </authorList>
    </citation>
    <scope>NUCLEOTIDE SEQUENCE [LARGE SCALE GENOMIC DNA]</scope>
    <source>
        <strain evidence="1 2">ATCC 20962</strain>
    </source>
</reference>